<accession>A0A0E4H1M7</accession>
<organism evidence="2 3">
    <name type="scientific">Mycobacterium lentiflavum</name>
    <dbReference type="NCBI Taxonomy" id="141349"/>
    <lineage>
        <taxon>Bacteria</taxon>
        <taxon>Bacillati</taxon>
        <taxon>Actinomycetota</taxon>
        <taxon>Actinomycetes</taxon>
        <taxon>Mycobacteriales</taxon>
        <taxon>Mycobacteriaceae</taxon>
        <taxon>Mycobacterium</taxon>
        <taxon>Mycobacterium simiae complex</taxon>
    </lineage>
</organism>
<dbReference type="STRING" id="141349.BN1232_05398"/>
<protein>
    <recommendedName>
        <fullName evidence="4">DUF3060 domain-containing protein</fullName>
    </recommendedName>
</protein>
<gene>
    <name evidence="2" type="ORF">BN1232_05398</name>
</gene>
<dbReference type="Pfam" id="PF11259">
    <property type="entry name" value="DUF3060"/>
    <property type="match status" value="1"/>
</dbReference>
<dbReference type="EMBL" id="CTEE01000001">
    <property type="protein sequence ID" value="CQD21845.1"/>
    <property type="molecule type" value="Genomic_DNA"/>
</dbReference>
<reference evidence="2 3" key="1">
    <citation type="submission" date="2015-03" db="EMBL/GenBank/DDBJ databases">
        <authorList>
            <person name="Urmite Genomes"/>
        </authorList>
    </citation>
    <scope>NUCLEOTIDE SEQUENCE [LARGE SCALE GENOMIC DNA]</scope>
    <source>
        <strain evidence="2 3">CSUR P1491</strain>
    </source>
</reference>
<dbReference type="AlphaFoldDB" id="A0A0E4H1M7"/>
<name>A0A0E4H1M7_MYCLN</name>
<sequence>MLRVLIVSVVFSGIASGPSYIALTSGSPANIDISFSFATYECGNQSPIRIVGEDSTITLTGSCGEVDVSGAANTVNLQTVAAILATGTGNHITWEKGPAGGIPQIRNPGRSNDIRGPGGIQIS</sequence>
<evidence type="ECO:0000313" key="3">
    <source>
        <dbReference type="Proteomes" id="UP000199251"/>
    </source>
</evidence>
<dbReference type="Proteomes" id="UP000199251">
    <property type="component" value="Unassembled WGS sequence"/>
</dbReference>
<proteinExistence type="predicted"/>
<evidence type="ECO:0000313" key="2">
    <source>
        <dbReference type="EMBL" id="CQD21845.1"/>
    </source>
</evidence>
<evidence type="ECO:0000256" key="1">
    <source>
        <dbReference type="SAM" id="MobiDB-lite"/>
    </source>
</evidence>
<dbReference type="InterPro" id="IPR021417">
    <property type="entry name" value="DUF3060"/>
</dbReference>
<evidence type="ECO:0008006" key="4">
    <source>
        <dbReference type="Google" id="ProtNLM"/>
    </source>
</evidence>
<feature type="region of interest" description="Disordered" evidence="1">
    <location>
        <begin position="98"/>
        <end position="123"/>
    </location>
</feature>